<dbReference type="RefSeq" id="WP_167927318.1">
    <property type="nucleotide sequence ID" value="NZ_JAATVY010000018.1"/>
</dbReference>
<name>A0ABX0Y4S9_9ACTN</name>
<evidence type="ECO:0000313" key="2">
    <source>
        <dbReference type="EMBL" id="NJC72413.1"/>
    </source>
</evidence>
<organism evidence="2 3">
    <name type="scientific">Planosporangium thailandense</name>
    <dbReference type="NCBI Taxonomy" id="765197"/>
    <lineage>
        <taxon>Bacteria</taxon>
        <taxon>Bacillati</taxon>
        <taxon>Actinomycetota</taxon>
        <taxon>Actinomycetes</taxon>
        <taxon>Micromonosporales</taxon>
        <taxon>Micromonosporaceae</taxon>
        <taxon>Planosporangium</taxon>
    </lineage>
</organism>
<dbReference type="Proteomes" id="UP000722989">
    <property type="component" value="Unassembled WGS sequence"/>
</dbReference>
<protein>
    <submittedName>
        <fullName evidence="2">Uncharacterized protein</fullName>
    </submittedName>
</protein>
<dbReference type="InterPro" id="IPR011042">
    <property type="entry name" value="6-blade_b-propeller_TolB-like"/>
</dbReference>
<reference evidence="2 3" key="1">
    <citation type="submission" date="2020-03" db="EMBL/GenBank/DDBJ databases">
        <title>WGS of the type strain of Planosporangium spp.</title>
        <authorList>
            <person name="Thawai C."/>
        </authorList>
    </citation>
    <scope>NUCLEOTIDE SEQUENCE [LARGE SCALE GENOMIC DNA]</scope>
    <source>
        <strain evidence="2 3">TBRC 5610</strain>
    </source>
</reference>
<dbReference type="Gene3D" id="2.120.10.30">
    <property type="entry name" value="TolB, C-terminal domain"/>
    <property type="match status" value="1"/>
</dbReference>
<proteinExistence type="predicted"/>
<dbReference type="EMBL" id="JAATVY010000018">
    <property type="protein sequence ID" value="NJC72413.1"/>
    <property type="molecule type" value="Genomic_DNA"/>
</dbReference>
<comment type="caution">
    <text evidence="2">The sequence shown here is derived from an EMBL/GenBank/DDBJ whole genome shotgun (WGS) entry which is preliminary data.</text>
</comment>
<sequence length="449" mass="46598">MRGGRFAILGALVATALTTVGAAPAALAAPVNAQALTVTTATTGFSPASPYVGQPVALTGIVTPHETGRAVTAQRLSGTTWTTIARATTTTDGAYRIALPTPTAAGVTTWRVTVAATPTRQAYTSATRTLTVQPSGPSVVITNGSQVRAVEVTGAHRSKVLLDGAIDVQTAPTGRMTYTTINWVTGGSDLYVSGAGLARRKLASSTCLLSNVIDRSGRYVAWVYAATTSNGLCRATGKIGLFEAVTGATRTITGPVGMAGRSDSFVSFTREGNHLIAYPNPGGAWDMYAYALATGRWTRLSVPGDGPIAVDVPAPAGRIAVWTFYVHKPCASGVWFVAVDGTTPATCASSKVAGRYAASPDGRLTAWAAQVKGVEHIMLGDAHLTLVRDLGPTGSTAWFPSTPSFVGNGFVTWFMLKNSQPTYVVRPVSGGSPWSPPAGWDVIGWVNHQ</sequence>
<accession>A0ABX0Y4S9</accession>
<evidence type="ECO:0000313" key="3">
    <source>
        <dbReference type="Proteomes" id="UP000722989"/>
    </source>
</evidence>
<dbReference type="SUPFAM" id="SSF82171">
    <property type="entry name" value="DPP6 N-terminal domain-like"/>
    <property type="match status" value="1"/>
</dbReference>
<gene>
    <name evidence="2" type="ORF">HC031_22220</name>
</gene>
<keyword evidence="3" id="KW-1185">Reference proteome</keyword>
<keyword evidence="1" id="KW-0732">Signal</keyword>
<evidence type="ECO:0000256" key="1">
    <source>
        <dbReference type="SAM" id="SignalP"/>
    </source>
</evidence>
<feature type="signal peptide" evidence="1">
    <location>
        <begin position="1"/>
        <end position="28"/>
    </location>
</feature>
<feature type="chain" id="PRO_5047504776" evidence="1">
    <location>
        <begin position="29"/>
        <end position="449"/>
    </location>
</feature>